<dbReference type="InterPro" id="IPR000726">
    <property type="entry name" value="Glyco_hydro_19_cat"/>
</dbReference>
<keyword evidence="1" id="KW-0611">Plant defense</keyword>
<evidence type="ECO:0000256" key="3">
    <source>
        <dbReference type="SAM" id="MobiDB-lite"/>
    </source>
</evidence>
<keyword evidence="2" id="KW-1015">Disulfide bond</keyword>
<dbReference type="GO" id="GO:0006952">
    <property type="term" value="P:defense response"/>
    <property type="evidence" value="ECO:0007669"/>
    <property type="project" value="UniProtKB-KW"/>
</dbReference>
<evidence type="ECO:0000313" key="6">
    <source>
        <dbReference type="EMBL" id="RWR79895.1"/>
    </source>
</evidence>
<dbReference type="Pfam" id="PF00182">
    <property type="entry name" value="Glyco_hydro_19"/>
    <property type="match status" value="2"/>
</dbReference>
<feature type="domain" description="Glycoside hydrolase family 19 catalytic" evidence="5">
    <location>
        <begin position="22"/>
        <end position="167"/>
    </location>
</feature>
<comment type="caution">
    <text evidence="6">The sequence shown here is derived from an EMBL/GenBank/DDBJ whole genome shotgun (WGS) entry which is preliminary data.</text>
</comment>
<reference evidence="6 7" key="1">
    <citation type="journal article" date="2019" name="Nat. Plants">
        <title>Stout camphor tree genome fills gaps in understanding of flowering plant genome evolution.</title>
        <authorList>
            <person name="Chaw S.M."/>
            <person name="Liu Y.C."/>
            <person name="Wu Y.W."/>
            <person name="Wang H.Y."/>
            <person name="Lin C.I."/>
            <person name="Wu C.S."/>
            <person name="Ke H.M."/>
            <person name="Chang L.Y."/>
            <person name="Hsu C.Y."/>
            <person name="Yang H.T."/>
            <person name="Sudianto E."/>
            <person name="Hsu M.H."/>
            <person name="Wu K.P."/>
            <person name="Wang L.N."/>
            <person name="Leebens-Mack J.H."/>
            <person name="Tsai I.J."/>
        </authorList>
    </citation>
    <scope>NUCLEOTIDE SEQUENCE [LARGE SCALE GENOMIC DNA]</scope>
    <source>
        <strain evidence="7">cv. Chaw 1501</strain>
        <tissue evidence="6">Young leaves</tissue>
    </source>
</reference>
<name>A0A443NMX5_9MAGN</name>
<organism evidence="6 7">
    <name type="scientific">Cinnamomum micranthum f. kanehirae</name>
    <dbReference type="NCBI Taxonomy" id="337451"/>
    <lineage>
        <taxon>Eukaryota</taxon>
        <taxon>Viridiplantae</taxon>
        <taxon>Streptophyta</taxon>
        <taxon>Embryophyta</taxon>
        <taxon>Tracheophyta</taxon>
        <taxon>Spermatophyta</taxon>
        <taxon>Magnoliopsida</taxon>
        <taxon>Magnoliidae</taxon>
        <taxon>Laurales</taxon>
        <taxon>Lauraceae</taxon>
        <taxon>Cinnamomum</taxon>
    </lineage>
</organism>
<keyword evidence="4" id="KW-0732">Signal</keyword>
<dbReference type="Gene3D" id="1.10.530.10">
    <property type="match status" value="2"/>
</dbReference>
<proteinExistence type="predicted"/>
<dbReference type="GO" id="GO:0016998">
    <property type="term" value="P:cell wall macromolecule catabolic process"/>
    <property type="evidence" value="ECO:0007669"/>
    <property type="project" value="InterPro"/>
</dbReference>
<gene>
    <name evidence="6" type="ORF">CKAN_00849700</name>
</gene>
<feature type="chain" id="PRO_5019061077" evidence="4">
    <location>
        <begin position="16"/>
        <end position="329"/>
    </location>
</feature>
<dbReference type="GO" id="GO:0004568">
    <property type="term" value="F:chitinase activity"/>
    <property type="evidence" value="ECO:0007669"/>
    <property type="project" value="InterPro"/>
</dbReference>
<dbReference type="OrthoDB" id="5985073at2759"/>
<dbReference type="SUPFAM" id="SSF53955">
    <property type="entry name" value="Lysozyme-like"/>
    <property type="match status" value="2"/>
</dbReference>
<evidence type="ECO:0000256" key="2">
    <source>
        <dbReference type="ARBA" id="ARBA00023157"/>
    </source>
</evidence>
<evidence type="ECO:0000256" key="4">
    <source>
        <dbReference type="SAM" id="SignalP"/>
    </source>
</evidence>
<dbReference type="InterPro" id="IPR023346">
    <property type="entry name" value="Lysozyme-like_dom_sf"/>
</dbReference>
<feature type="compositionally biased region" description="Basic residues" evidence="3">
    <location>
        <begin position="210"/>
        <end position="220"/>
    </location>
</feature>
<dbReference type="STRING" id="337451.A0A443NMX5"/>
<dbReference type="CDD" id="cd00325">
    <property type="entry name" value="chitinase_GH19"/>
    <property type="match status" value="1"/>
</dbReference>
<evidence type="ECO:0000256" key="1">
    <source>
        <dbReference type="ARBA" id="ARBA00022821"/>
    </source>
</evidence>
<evidence type="ECO:0000313" key="7">
    <source>
        <dbReference type="Proteomes" id="UP000283530"/>
    </source>
</evidence>
<dbReference type="AlphaFoldDB" id="A0A443NMX5"/>
<feature type="signal peptide" evidence="4">
    <location>
        <begin position="1"/>
        <end position="15"/>
    </location>
</feature>
<accession>A0A443NMX5</accession>
<dbReference type="GO" id="GO:0006032">
    <property type="term" value="P:chitin catabolic process"/>
    <property type="evidence" value="ECO:0007669"/>
    <property type="project" value="InterPro"/>
</dbReference>
<dbReference type="Proteomes" id="UP000283530">
    <property type="component" value="Unassembled WGS sequence"/>
</dbReference>
<feature type="domain" description="Glycoside hydrolase family 19 catalytic" evidence="5">
    <location>
        <begin position="264"/>
        <end position="328"/>
    </location>
</feature>
<dbReference type="PANTHER" id="PTHR22595:SF79">
    <property type="entry name" value="CHITINASE 12"/>
    <property type="match status" value="1"/>
</dbReference>
<dbReference type="FunFam" id="3.30.20.10:FF:000001">
    <property type="entry name" value="Endochitinase (Chitinase)"/>
    <property type="match status" value="1"/>
</dbReference>
<dbReference type="PANTHER" id="PTHR22595">
    <property type="entry name" value="CHITINASE-RELATED"/>
    <property type="match status" value="1"/>
</dbReference>
<dbReference type="EMBL" id="QPKB01000003">
    <property type="protein sequence ID" value="RWR79895.1"/>
    <property type="molecule type" value="Genomic_DNA"/>
</dbReference>
<feature type="region of interest" description="Disordered" evidence="3">
    <location>
        <begin position="199"/>
        <end position="226"/>
    </location>
</feature>
<sequence>MGLVIMWFYAVHCMGQITPRSLVTADYFNSLLASVSSTCEGKSFYKYDDFITTAEAAVGFGTTGSDDVHKREVAAFLAHVMHNTGGLCFINERNPDSNRCDPSYTQWPCAPGKSYFGRGPMQLSWNYNYGPAGNDLGFDGLKNPEVVGQNPQTSFKTAFWFWMKNCHDAIVSGKGFGATIRAINSLECKVENRAKAEDRVTYPSIPSPSHARRHKRRKKQKDQNKFSPEIEMKLDMDMRVGVMALVIMWFYAVHCMGQITPRSLVTEDYFNNLLAFVSPACEGKSFYTYNDFITTAEAAVGFGTCSTDDARKVEIAAFLAHILHNTGGT</sequence>
<evidence type="ECO:0000259" key="5">
    <source>
        <dbReference type="Pfam" id="PF00182"/>
    </source>
</evidence>
<dbReference type="Gene3D" id="3.30.20.10">
    <property type="entry name" value="Endochitinase, domain 2"/>
    <property type="match status" value="1"/>
</dbReference>
<keyword evidence="7" id="KW-1185">Reference proteome</keyword>
<protein>
    <submittedName>
        <fullName evidence="6">Endochitinase PR4</fullName>
    </submittedName>
</protein>